<evidence type="ECO:0000313" key="3">
    <source>
        <dbReference type="Proteomes" id="UP000800082"/>
    </source>
</evidence>
<dbReference type="Gene3D" id="2.170.270.10">
    <property type="entry name" value="SET domain"/>
    <property type="match status" value="1"/>
</dbReference>
<proteinExistence type="predicted"/>
<dbReference type="EMBL" id="ML978969">
    <property type="protein sequence ID" value="KAF1928213.1"/>
    <property type="molecule type" value="Genomic_DNA"/>
</dbReference>
<evidence type="ECO:0000259" key="1">
    <source>
        <dbReference type="Pfam" id="PF00856"/>
    </source>
</evidence>
<dbReference type="Proteomes" id="UP000800082">
    <property type="component" value="Unassembled WGS sequence"/>
</dbReference>
<dbReference type="RefSeq" id="XP_033448465.1">
    <property type="nucleotide sequence ID" value="XM_033592588.1"/>
</dbReference>
<gene>
    <name evidence="2" type="ORF">M421DRAFT_420753</name>
</gene>
<dbReference type="Pfam" id="PF00856">
    <property type="entry name" value="SET"/>
    <property type="match status" value="1"/>
</dbReference>
<name>A0A6A5RL80_9PLEO</name>
<organism evidence="2 3">
    <name type="scientific">Didymella exigua CBS 183.55</name>
    <dbReference type="NCBI Taxonomy" id="1150837"/>
    <lineage>
        <taxon>Eukaryota</taxon>
        <taxon>Fungi</taxon>
        <taxon>Dikarya</taxon>
        <taxon>Ascomycota</taxon>
        <taxon>Pezizomycotina</taxon>
        <taxon>Dothideomycetes</taxon>
        <taxon>Pleosporomycetidae</taxon>
        <taxon>Pleosporales</taxon>
        <taxon>Pleosporineae</taxon>
        <taxon>Didymellaceae</taxon>
        <taxon>Didymella</taxon>
    </lineage>
</organism>
<sequence>MAINAGPRVPDIPLPQLTCRLHATRRGPVFRPTNHSCEPNTKAVQMRYGMHHRIVVIVATEDSEPGDQITLFYNKTWFNDENPCRCRKDTC</sequence>
<dbReference type="GeneID" id="54350256"/>
<dbReference type="InterPro" id="IPR046341">
    <property type="entry name" value="SET_dom_sf"/>
</dbReference>
<dbReference type="SUPFAM" id="SSF82199">
    <property type="entry name" value="SET domain"/>
    <property type="match status" value="1"/>
</dbReference>
<dbReference type="OrthoDB" id="308383at2759"/>
<evidence type="ECO:0000313" key="2">
    <source>
        <dbReference type="EMBL" id="KAF1928213.1"/>
    </source>
</evidence>
<feature type="non-terminal residue" evidence="2">
    <location>
        <position position="91"/>
    </location>
</feature>
<dbReference type="AlphaFoldDB" id="A0A6A5RL80"/>
<reference evidence="2" key="1">
    <citation type="journal article" date="2020" name="Stud. Mycol.">
        <title>101 Dothideomycetes genomes: a test case for predicting lifestyles and emergence of pathogens.</title>
        <authorList>
            <person name="Haridas S."/>
            <person name="Albert R."/>
            <person name="Binder M."/>
            <person name="Bloem J."/>
            <person name="Labutti K."/>
            <person name="Salamov A."/>
            <person name="Andreopoulos B."/>
            <person name="Baker S."/>
            <person name="Barry K."/>
            <person name="Bills G."/>
            <person name="Bluhm B."/>
            <person name="Cannon C."/>
            <person name="Castanera R."/>
            <person name="Culley D."/>
            <person name="Daum C."/>
            <person name="Ezra D."/>
            <person name="Gonzalez J."/>
            <person name="Henrissat B."/>
            <person name="Kuo A."/>
            <person name="Liang C."/>
            <person name="Lipzen A."/>
            <person name="Lutzoni F."/>
            <person name="Magnuson J."/>
            <person name="Mondo S."/>
            <person name="Nolan M."/>
            <person name="Ohm R."/>
            <person name="Pangilinan J."/>
            <person name="Park H.-J."/>
            <person name="Ramirez L."/>
            <person name="Alfaro M."/>
            <person name="Sun H."/>
            <person name="Tritt A."/>
            <person name="Yoshinaga Y."/>
            <person name="Zwiers L.-H."/>
            <person name="Turgeon B."/>
            <person name="Goodwin S."/>
            <person name="Spatafora J."/>
            <person name="Crous P."/>
            <person name="Grigoriev I."/>
        </authorList>
    </citation>
    <scope>NUCLEOTIDE SEQUENCE</scope>
    <source>
        <strain evidence="2">CBS 183.55</strain>
    </source>
</reference>
<accession>A0A6A5RL80</accession>
<protein>
    <recommendedName>
        <fullName evidence="1">SET domain-containing protein</fullName>
    </recommendedName>
</protein>
<feature type="domain" description="SET" evidence="1">
    <location>
        <begin position="22"/>
        <end position="74"/>
    </location>
</feature>
<dbReference type="InterPro" id="IPR001214">
    <property type="entry name" value="SET_dom"/>
</dbReference>
<keyword evidence="3" id="KW-1185">Reference proteome</keyword>